<feature type="repeat" description="ANK" evidence="16">
    <location>
        <begin position="553"/>
        <end position="585"/>
    </location>
</feature>
<feature type="repeat" description="ANK" evidence="16">
    <location>
        <begin position="913"/>
        <end position="945"/>
    </location>
</feature>
<evidence type="ECO:0000256" key="5">
    <source>
        <dbReference type="ARBA" id="ARBA00022537"/>
    </source>
</evidence>
<evidence type="ECO:0000256" key="13">
    <source>
        <dbReference type="ARBA" id="ARBA00049657"/>
    </source>
</evidence>
<evidence type="ECO:0000313" key="18">
    <source>
        <dbReference type="Proteomes" id="UP001054837"/>
    </source>
</evidence>
<comment type="similarity">
    <text evidence="13">Belongs to the cationic peptide 01 (latrotoxin) family. 03 (alpha-latrotoxin) subfamily.</text>
</comment>
<feature type="repeat" description="ANK" evidence="16">
    <location>
        <begin position="454"/>
        <end position="486"/>
    </location>
</feature>
<proteinExistence type="inferred from homology"/>
<evidence type="ECO:0000256" key="8">
    <source>
        <dbReference type="ARBA" id="ARBA00022737"/>
    </source>
</evidence>
<evidence type="ECO:0000256" key="7">
    <source>
        <dbReference type="ARBA" id="ARBA00022699"/>
    </source>
</evidence>
<feature type="repeat" description="ANK" evidence="16">
    <location>
        <begin position="652"/>
        <end position="684"/>
    </location>
</feature>
<accession>A0AAV4S7Z1</accession>
<feature type="repeat" description="ANK" evidence="16">
    <location>
        <begin position="881"/>
        <end position="913"/>
    </location>
</feature>
<evidence type="ECO:0000256" key="6">
    <source>
        <dbReference type="ARBA" id="ARBA00022656"/>
    </source>
</evidence>
<dbReference type="GO" id="GO:0006887">
    <property type="term" value="P:exocytosis"/>
    <property type="evidence" value="ECO:0007669"/>
    <property type="project" value="UniProtKB-KW"/>
</dbReference>
<dbReference type="SMART" id="SM00248">
    <property type="entry name" value="ANK"/>
    <property type="match status" value="28"/>
</dbReference>
<keyword evidence="3" id="KW-0268">Exocytosis</keyword>
<keyword evidence="18" id="KW-1185">Reference proteome</keyword>
<dbReference type="GO" id="GO:0090729">
    <property type="term" value="F:toxin activity"/>
    <property type="evidence" value="ECO:0007669"/>
    <property type="project" value="UniProtKB-KW"/>
</dbReference>
<evidence type="ECO:0000256" key="16">
    <source>
        <dbReference type="PROSITE-ProRule" id="PRU00023"/>
    </source>
</evidence>
<dbReference type="SUPFAM" id="SSF48452">
    <property type="entry name" value="TPR-like"/>
    <property type="match status" value="1"/>
</dbReference>
<evidence type="ECO:0000256" key="15">
    <source>
        <dbReference type="ARBA" id="ARBA00049811"/>
    </source>
</evidence>
<feature type="repeat" description="ANK" evidence="16">
    <location>
        <begin position="946"/>
        <end position="978"/>
    </location>
</feature>
<dbReference type="EMBL" id="BPLQ01007521">
    <property type="protein sequence ID" value="GIY30593.1"/>
    <property type="molecule type" value="Genomic_DNA"/>
</dbReference>
<organism evidence="17 18">
    <name type="scientific">Caerostris darwini</name>
    <dbReference type="NCBI Taxonomy" id="1538125"/>
    <lineage>
        <taxon>Eukaryota</taxon>
        <taxon>Metazoa</taxon>
        <taxon>Ecdysozoa</taxon>
        <taxon>Arthropoda</taxon>
        <taxon>Chelicerata</taxon>
        <taxon>Arachnida</taxon>
        <taxon>Araneae</taxon>
        <taxon>Araneomorphae</taxon>
        <taxon>Entelegynae</taxon>
        <taxon>Araneoidea</taxon>
        <taxon>Araneidae</taxon>
        <taxon>Caerostris</taxon>
    </lineage>
</organism>
<keyword evidence="10 16" id="KW-0040">ANK repeat</keyword>
<dbReference type="GO" id="GO:0005737">
    <property type="term" value="C:cytoplasm"/>
    <property type="evidence" value="ECO:0007669"/>
    <property type="project" value="TreeGrafter"/>
</dbReference>
<evidence type="ECO:0000256" key="2">
    <source>
        <dbReference type="ARBA" id="ARBA00004613"/>
    </source>
</evidence>
<evidence type="ECO:0000256" key="10">
    <source>
        <dbReference type="ARBA" id="ARBA00023043"/>
    </source>
</evidence>
<keyword evidence="6" id="KW-0800">Toxin</keyword>
<evidence type="ECO:0000256" key="4">
    <source>
        <dbReference type="ARBA" id="ARBA00022525"/>
    </source>
</evidence>
<dbReference type="InterPro" id="IPR002110">
    <property type="entry name" value="Ankyrin_rpt"/>
</dbReference>
<protein>
    <recommendedName>
        <fullName evidence="15">Alpha-latrotoxin</fullName>
    </recommendedName>
</protein>
<feature type="repeat" description="ANK" evidence="16">
    <location>
        <begin position="520"/>
        <end position="552"/>
    </location>
</feature>
<feature type="repeat" description="ANK" evidence="16">
    <location>
        <begin position="782"/>
        <end position="814"/>
    </location>
</feature>
<feature type="repeat" description="ANK" evidence="16">
    <location>
        <begin position="1111"/>
        <end position="1143"/>
    </location>
</feature>
<dbReference type="Gene3D" id="1.25.40.10">
    <property type="entry name" value="Tetratricopeptide repeat domain"/>
    <property type="match status" value="2"/>
</dbReference>
<dbReference type="Gene3D" id="1.25.40.20">
    <property type="entry name" value="Ankyrin repeat-containing domain"/>
    <property type="match status" value="8"/>
</dbReference>
<feature type="repeat" description="ANK" evidence="16">
    <location>
        <begin position="685"/>
        <end position="717"/>
    </location>
</feature>
<reference evidence="17 18" key="1">
    <citation type="submission" date="2021-06" db="EMBL/GenBank/DDBJ databases">
        <title>Caerostris darwini draft genome.</title>
        <authorList>
            <person name="Kono N."/>
            <person name="Arakawa K."/>
        </authorList>
    </citation>
    <scope>NUCLEOTIDE SEQUENCE [LARGE SCALE GENOMIC DNA]</scope>
</reference>
<evidence type="ECO:0000256" key="11">
    <source>
        <dbReference type="ARBA" id="ARBA00023136"/>
    </source>
</evidence>
<feature type="repeat" description="ANK" evidence="16">
    <location>
        <begin position="387"/>
        <end position="419"/>
    </location>
</feature>
<feature type="repeat" description="ANK" evidence="16">
    <location>
        <begin position="1201"/>
        <end position="1233"/>
    </location>
</feature>
<keyword evidence="9" id="KW-0638">Presynaptic neurotoxin</keyword>
<name>A0AAV4S7Z1_9ARAC</name>
<evidence type="ECO:0000256" key="14">
    <source>
        <dbReference type="ARBA" id="ARBA00049715"/>
    </source>
</evidence>
<dbReference type="PANTHER" id="PTHR24198">
    <property type="entry name" value="ANKYRIN REPEAT AND PROTEIN KINASE DOMAIN-CONTAINING PROTEIN"/>
    <property type="match status" value="1"/>
</dbReference>
<evidence type="ECO:0000256" key="1">
    <source>
        <dbReference type="ARBA" id="ARBA00004175"/>
    </source>
</evidence>
<evidence type="ECO:0000256" key="3">
    <source>
        <dbReference type="ARBA" id="ARBA00022483"/>
    </source>
</evidence>
<dbReference type="PROSITE" id="PS50297">
    <property type="entry name" value="ANK_REP_REGION"/>
    <property type="match status" value="18"/>
</dbReference>
<dbReference type="SUPFAM" id="SSF48403">
    <property type="entry name" value="Ankyrin repeat"/>
    <property type="match status" value="5"/>
</dbReference>
<feature type="repeat" description="ANK" evidence="16">
    <location>
        <begin position="1012"/>
        <end position="1044"/>
    </location>
</feature>
<evidence type="ECO:0000313" key="17">
    <source>
        <dbReference type="EMBL" id="GIY30593.1"/>
    </source>
</evidence>
<keyword evidence="8" id="KW-0677">Repeat</keyword>
<sequence>MVKDIKDHFRSFTPTVKTFAEEANKITYNTSIKGVVEQLEERMSDLHILLKDKTVSEKRLFEEINCIIRNEETRLISNKNALQDNIKNFDFVFNHNEDIDISEMHFLNDLFAEPIGLEESFMKSIQSKLHQLQASIISRNEKNNGEEQFALFRILLLLDFYVCEVKWIKEFQGILRQVKTKNVNCEKVAKNSAVHLLLPKRKFLKKLLIDINSHTLHSDNPFVDNAESFVVVEMLLLDILSISEAQLTRNPFYLDSSYPFHIGKNLRNYLAHENALEKFCGELSIAINQQKLFIALENDNMQQVEDCIRGGADIFGRDLHNVSCLHFSAKAPNTNAIEFTLEQGLSTNSKDNDDQTALHVAANFKRLETVKYLVEVKHFLINDRDIKGKTPLHIAVENDFREVVEYLIRHGANTLIKDAIGFLPLHTAIRLNFVNVAKVLSEKETNVDANLSSFGRASLHVAAEVGDITLVNILIEKKADINFKTELGHTPLVLAVQKGHLEVVRTLISKKAEINAKDVFGYTPLHFASGKGREDVVKLLLDHEANLSAFNDDNFCALHISAEHGHLKVTKLLLDENADVNVQSISGSTPLHFAAENGHHDVVSLLLEHKALVDYEDHNKRTALHFSAERGHKNIAQILIEKGAEIDKKDVAGLTPLHLAARRGHGDVVQILIAEGADIHAEDSTKSTAMHFAASMCFEDVVKLLLSEGADILKANEFNITPIGIMISNGLSDILINEKVNINFTDANGFTALHLGALFGDLSFVEYCIQKNVSDINVKNNEGSTPLHLASRGNFQHVVSFLIDKGAEINAKDNNCHTALYFACINNYKDVVHIFINKETKDKLGCKERIQLLLNAVINGYNDIVNILFQNTVFDVAELENEHHLLHEAASAGYRRIVESLLKRGFHVDAQRDSYTPLHTSVQFNHLSIAQFLLSKGANQTVKDKVGRTPLHLAVVYNNIEMVETLLNAEADAFITENNKKSITEHQSVNNRLDVIKILIQKKESHVTFKINGNTLLHLSALDGSLKMTKYFVDNGADIHAKENRGYKPVHVAAERGFKDIVELYLDRGVHVSDLGCDHLTLLHIAAQTGKSNVCELLIERSADVNAGSIYGSTPIHSAAGNGFKDILGMLLHNGAYYNALDGFKLTPLQRSKENSISTLLRIVEELFRAVERNDHLLFENEIKEGEKHSSYCFANVKCVKNETLLHFASKKGCEEIVDILLKHGINPNALDPNKYTPLHYAAKSSHFNVVKSLLMNGAVYNSLSQNQEIPLDIAVGKEVINLICFVSESFEKIRLNNHSVLSDLKKDINLAKIALRAKNRGDRTLIQFAILSDFPETKQLKELFQGNSLEIIARKLFVGEKFEESFNYYKKVLHERIEIFGSDNPSVLDIQTYMALILFKQQKYYESLCMFQKIYQKRQIYFSDNHKEILFIKSTIASIQGNYQGDLPNLRQVLSKPEAILEPNDEYILFTQTEIAEALVKAKKYSESLKICFNILEKYKKKYWPDHSILLNFELCIARVLKLQGNILDAIKYFNEAYENKKKELGPENPETLQIKAEIANTLYEQNNSFQFYDAIERVLSKQKRCLNPNHEYILLNEFSLADIIFKEKRYVSALKCFLTLEKKTAVLGSKHFLVKNCRQRIDCISSFFKALGGERLVKKIKNDFGQPSGNKINSFADLSNNMEMGESNPLQEVVAKGETEKLKILLERGVDVLQVFEDGNAVLHVAAAQGQSATVDILLRHCQDSNRRILQNVVNATNDEGSTPLHVAVDVKTVKCLLKHGALYDAKNKANRTPLDLCKVEEIRSLLQTVEDLFSCVQNGKCDDVVGKIEALDSDFAVAATRARNSSGKTLLLVALQTNQKDLADELGKWLKEHNWSESPSGIVFPFLNPLPRAIWPLGLRKMKGECQWSLCSLNIFPKSVTASPLPNSNLGPLYSSSTKCSDDHSEFSNSLVYVLAVSKR</sequence>
<gene>
    <name evidence="17" type="primary">Ank3_7</name>
    <name evidence="17" type="ORF">CDAR_461181</name>
</gene>
<evidence type="ECO:0000256" key="12">
    <source>
        <dbReference type="ARBA" id="ARBA00023298"/>
    </source>
</evidence>
<dbReference type="Pfam" id="PF00023">
    <property type="entry name" value="Ank"/>
    <property type="match status" value="2"/>
</dbReference>
<feature type="repeat" description="ANK" evidence="16">
    <location>
        <begin position="1234"/>
        <end position="1266"/>
    </location>
</feature>
<dbReference type="PROSITE" id="PS50088">
    <property type="entry name" value="ANK_REPEAT"/>
    <property type="match status" value="19"/>
</dbReference>
<keyword evidence="12" id="KW-1053">Target membrane</keyword>
<dbReference type="InterPro" id="IPR036770">
    <property type="entry name" value="Ankyrin_rpt-contain_sf"/>
</dbReference>
<feature type="repeat" description="ANK" evidence="16">
    <location>
        <begin position="1078"/>
        <end position="1110"/>
    </location>
</feature>
<feature type="repeat" description="ANK" evidence="16">
    <location>
        <begin position="586"/>
        <end position="618"/>
    </location>
</feature>
<dbReference type="GO" id="GO:0044218">
    <property type="term" value="C:other organism cell membrane"/>
    <property type="evidence" value="ECO:0007669"/>
    <property type="project" value="UniProtKB-KW"/>
</dbReference>
<evidence type="ECO:0000256" key="9">
    <source>
        <dbReference type="ARBA" id="ARBA00023028"/>
    </source>
</evidence>
<feature type="repeat" description="ANK" evidence="16">
    <location>
        <begin position="487"/>
        <end position="519"/>
    </location>
</feature>
<dbReference type="InterPro" id="IPR011990">
    <property type="entry name" value="TPR-like_helical_dom_sf"/>
</dbReference>
<comment type="caution">
    <text evidence="17">The sequence shown here is derived from an EMBL/GenBank/DDBJ whole genome shotgun (WGS) entry which is preliminary data.</text>
</comment>
<dbReference type="PANTHER" id="PTHR24198:SF165">
    <property type="entry name" value="ANKYRIN REPEAT-CONTAINING PROTEIN-RELATED"/>
    <property type="match status" value="1"/>
</dbReference>
<dbReference type="Pfam" id="PF12796">
    <property type="entry name" value="Ank_2"/>
    <property type="match status" value="9"/>
</dbReference>
<keyword evidence="11" id="KW-0472">Membrane</keyword>
<dbReference type="PRINTS" id="PR01415">
    <property type="entry name" value="ANKYRIN"/>
</dbReference>
<dbReference type="GO" id="GO:0044231">
    <property type="term" value="C:host cell presynaptic membrane"/>
    <property type="evidence" value="ECO:0007669"/>
    <property type="project" value="UniProtKB-KW"/>
</dbReference>
<feature type="repeat" description="ANK" evidence="16">
    <location>
        <begin position="1045"/>
        <end position="1073"/>
    </location>
</feature>
<keyword evidence="7" id="KW-0528">Neurotoxin</keyword>
<comment type="subunit">
    <text evidence="14">Homotetramer in membranes.</text>
</comment>
<comment type="subcellular location">
    <subcellularLocation>
        <location evidence="2">Secreted</location>
    </subcellularLocation>
    <subcellularLocation>
        <location evidence="1">Target cell membrane</location>
    </subcellularLocation>
</comment>
<keyword evidence="4" id="KW-0964">Secreted</keyword>
<keyword evidence="5" id="KW-1052">Target cell membrane</keyword>
<dbReference type="Proteomes" id="UP001054837">
    <property type="component" value="Unassembled WGS sequence"/>
</dbReference>
<dbReference type="GO" id="GO:0005576">
    <property type="term" value="C:extracellular region"/>
    <property type="evidence" value="ECO:0007669"/>
    <property type="project" value="UniProtKB-SubCell"/>
</dbReference>
<feature type="repeat" description="ANK" evidence="16">
    <location>
        <begin position="619"/>
        <end position="651"/>
    </location>
</feature>